<keyword evidence="7" id="KW-0031">Aminopeptidase</keyword>
<dbReference type="SUPFAM" id="SSF55920">
    <property type="entry name" value="Creatinase/aminopeptidase"/>
    <property type="match status" value="1"/>
</dbReference>
<dbReference type="Gene3D" id="3.90.230.10">
    <property type="entry name" value="Creatinase/methionine aminopeptidase superfamily"/>
    <property type="match status" value="1"/>
</dbReference>
<evidence type="ECO:0000313" key="7">
    <source>
        <dbReference type="EMBL" id="CAB3267792.1"/>
    </source>
</evidence>
<dbReference type="InterPro" id="IPR000587">
    <property type="entry name" value="Creatinase_N"/>
</dbReference>
<dbReference type="InterPro" id="IPR050422">
    <property type="entry name" value="X-Pro_aminopeptidase_P"/>
</dbReference>
<dbReference type="PANTHER" id="PTHR43763:SF6">
    <property type="entry name" value="XAA-PRO AMINOPEPTIDASE 1"/>
    <property type="match status" value="1"/>
</dbReference>
<protein>
    <submittedName>
        <fullName evidence="7">Xaa-Pro aminopeptidase 1</fullName>
    </submittedName>
</protein>
<keyword evidence="3" id="KW-0378">Hydrolase</keyword>
<dbReference type="FunFam" id="3.90.230.10:FF:000004">
    <property type="entry name" value="xaa-Pro aminopeptidase 1 isoform X1"/>
    <property type="match status" value="1"/>
</dbReference>
<accession>A0A6F9DWJ7</accession>
<reference evidence="7" key="1">
    <citation type="submission" date="2020-04" db="EMBL/GenBank/DDBJ databases">
        <authorList>
            <person name="Neveu A P."/>
        </authorList>
    </citation>
    <scope>NUCLEOTIDE SEQUENCE</scope>
    <source>
        <tissue evidence="7">Whole embryo</tissue>
    </source>
</reference>
<dbReference type="Pfam" id="PF00557">
    <property type="entry name" value="Peptidase_M24"/>
    <property type="match status" value="1"/>
</dbReference>
<dbReference type="InterPro" id="IPR036005">
    <property type="entry name" value="Creatinase/aminopeptidase-like"/>
</dbReference>
<evidence type="ECO:0000259" key="6">
    <source>
        <dbReference type="Pfam" id="PF16188"/>
    </source>
</evidence>
<dbReference type="GO" id="GO:0005737">
    <property type="term" value="C:cytoplasm"/>
    <property type="evidence" value="ECO:0007669"/>
    <property type="project" value="UniProtKB-ARBA"/>
</dbReference>
<dbReference type="FunFam" id="3.40.350.10:FF:000001">
    <property type="entry name" value="Putative xaa-Pro aminopeptidase 1"/>
    <property type="match status" value="1"/>
</dbReference>
<dbReference type="Pfam" id="PF01321">
    <property type="entry name" value="Creatinase_N"/>
    <property type="match status" value="1"/>
</dbReference>
<dbReference type="EMBL" id="LR791930">
    <property type="protein sequence ID" value="CAB3267792.1"/>
    <property type="molecule type" value="mRNA"/>
</dbReference>
<dbReference type="InterPro" id="IPR033740">
    <property type="entry name" value="Pept_M24B"/>
</dbReference>
<dbReference type="SUPFAM" id="SSF53092">
    <property type="entry name" value="Creatinase/prolidase N-terminal domain"/>
    <property type="match status" value="1"/>
</dbReference>
<dbReference type="GO" id="GO:0046872">
    <property type="term" value="F:metal ion binding"/>
    <property type="evidence" value="ECO:0007669"/>
    <property type="project" value="UniProtKB-KW"/>
</dbReference>
<dbReference type="AlphaFoldDB" id="A0A6F9DWJ7"/>
<evidence type="ECO:0000259" key="4">
    <source>
        <dbReference type="Pfam" id="PF00557"/>
    </source>
</evidence>
<feature type="domain" description="Peptidase M24" evidence="4">
    <location>
        <begin position="315"/>
        <end position="536"/>
    </location>
</feature>
<dbReference type="InterPro" id="IPR032416">
    <property type="entry name" value="Peptidase_M24_C"/>
</dbReference>
<feature type="domain" description="Creatinase N-terminal" evidence="5">
    <location>
        <begin position="49"/>
        <end position="148"/>
    </location>
</feature>
<evidence type="ECO:0000259" key="5">
    <source>
        <dbReference type="Pfam" id="PF01321"/>
    </source>
</evidence>
<dbReference type="CDD" id="cd01085">
    <property type="entry name" value="APP"/>
    <property type="match status" value="1"/>
</dbReference>
<dbReference type="GO" id="GO:0070006">
    <property type="term" value="F:metalloaminopeptidase activity"/>
    <property type="evidence" value="ECO:0007669"/>
    <property type="project" value="InterPro"/>
</dbReference>
<evidence type="ECO:0000256" key="1">
    <source>
        <dbReference type="ARBA" id="ARBA00008766"/>
    </source>
</evidence>
<name>A0A6F9DWJ7_9ASCI</name>
<gene>
    <name evidence="7" type="primary">Xpnpep1</name>
</gene>
<organism evidence="7">
    <name type="scientific">Phallusia mammillata</name>
    <dbReference type="NCBI Taxonomy" id="59560"/>
    <lineage>
        <taxon>Eukaryota</taxon>
        <taxon>Metazoa</taxon>
        <taxon>Chordata</taxon>
        <taxon>Tunicata</taxon>
        <taxon>Ascidiacea</taxon>
        <taxon>Phlebobranchia</taxon>
        <taxon>Ascidiidae</taxon>
        <taxon>Phallusia</taxon>
    </lineage>
</organism>
<proteinExistence type="evidence at transcript level"/>
<evidence type="ECO:0000256" key="2">
    <source>
        <dbReference type="ARBA" id="ARBA00022723"/>
    </source>
</evidence>
<dbReference type="Pfam" id="PF16189">
    <property type="entry name" value="Creatinase_N_2"/>
    <property type="match status" value="1"/>
</dbReference>
<dbReference type="InterPro" id="IPR029149">
    <property type="entry name" value="Creatin/AminoP/Spt16_N"/>
</dbReference>
<dbReference type="PANTHER" id="PTHR43763">
    <property type="entry name" value="XAA-PRO AMINOPEPTIDASE 1"/>
    <property type="match status" value="1"/>
</dbReference>
<evidence type="ECO:0000256" key="3">
    <source>
        <dbReference type="ARBA" id="ARBA00022801"/>
    </source>
</evidence>
<sequence length="612" mass="68234">MKVKDTTALLTKLRCCMKTGSKAGHAVNAIVVPSSDAHQSEYLAPCDLRRAFISGFTGSAGTAVVTVDKAALWTDGRYFLQAETELDSNWMLMKMGMKDTPTIEEWLCKVLPESSYVGVNPLLYSSSSWSKMENALEKEGHKLVETSDDLVDKVWENKPAAPSSSLIILKDHLTGKTSSEKIEDLRNQMKEKESKWLVVTALDDIAWLFNMRASDIEYNPVFFAYAVIGLDSVHLFIDQARLTPEVQAHLPSVEVHKYDSIISFLEQNCASEKTWLNSGSSHAIVSSIYKKYRQTTSNSPVSMMKCVKNQTEIEGMVSANNRDAVALCRYFHWMENEVPKGTVTECSAAAKSLEFRSQEKDFVSLSFGTISSSGPSGAIIHYSPNIDDDKPVKKDELYLCDSGAQYMDGTTDTTRTLHFGEPTDHEKECFTRVLKGHISLASIVFPAGTKGYWLDTLARMHLWKAGLDYLHGTGHGVGCFLNVHEGPVGTYIGNSDRVVVVASDVELKAGMVITDEPGFYEDGKFGIRIENALLCKKAETKHNFRGKQFFQFESIALVPIQQKLIDKSLLIEDEIAWLNVYHQRCRDVIGPALREGGHAATYDWLIRETEPI</sequence>
<dbReference type="InterPro" id="IPR000994">
    <property type="entry name" value="Pept_M24"/>
</dbReference>
<dbReference type="Gene3D" id="3.40.350.10">
    <property type="entry name" value="Creatinase/prolidase N-terminal domain"/>
    <property type="match status" value="2"/>
</dbReference>
<keyword evidence="7" id="KW-0645">Protease</keyword>
<comment type="similarity">
    <text evidence="1">Belongs to the peptidase M24B family.</text>
</comment>
<keyword evidence="2" id="KW-0479">Metal-binding</keyword>
<feature type="domain" description="Peptidase M24 C-terminal" evidence="6">
    <location>
        <begin position="548"/>
        <end position="612"/>
    </location>
</feature>
<dbReference type="Pfam" id="PF16188">
    <property type="entry name" value="Peptidase_M24_C"/>
    <property type="match status" value="1"/>
</dbReference>